<evidence type="ECO:0000256" key="2">
    <source>
        <dbReference type="ARBA" id="ARBA00023125"/>
    </source>
</evidence>
<accession>A0A1S2CMH9</accession>
<dbReference type="Gene3D" id="1.10.10.10">
    <property type="entry name" value="Winged helix-like DNA-binding domain superfamily/Winged helix DNA-binding domain"/>
    <property type="match status" value="1"/>
</dbReference>
<dbReference type="Proteomes" id="UP000179934">
    <property type="component" value="Unassembled WGS sequence"/>
</dbReference>
<dbReference type="SMART" id="SM00421">
    <property type="entry name" value="HTH_LUXR"/>
    <property type="match status" value="1"/>
</dbReference>
<organism evidence="5 6">
    <name type="scientific">Aeromonas sobria</name>
    <dbReference type="NCBI Taxonomy" id="646"/>
    <lineage>
        <taxon>Bacteria</taxon>
        <taxon>Pseudomonadati</taxon>
        <taxon>Pseudomonadota</taxon>
        <taxon>Gammaproteobacteria</taxon>
        <taxon>Aeromonadales</taxon>
        <taxon>Aeromonadaceae</taxon>
        <taxon>Aeromonas</taxon>
    </lineage>
</organism>
<sequence>MVFRMRAVLIGEAPILEMTLKLIFKEFKDPDVVLDVVGRADNGCDGIKLIHALRPGLIIVDADKISTNTFEMFKKIKGISENAKVVLFSTLNPEHLKNQLFVVALDRRNSIEKCIKQFKLALSTSFSHPKNRLIQSKYHNAINNPYSLALLSARETLVLKHLALGEKNHEIAEKYNLSPKTISTYKYRITKKLGAQTIFDLRDFAIINNLI</sequence>
<dbReference type="InterPro" id="IPR016032">
    <property type="entry name" value="Sig_transdc_resp-reg_C-effctor"/>
</dbReference>
<dbReference type="PRINTS" id="PR00038">
    <property type="entry name" value="HTHLUXR"/>
</dbReference>
<dbReference type="Pfam" id="PF00196">
    <property type="entry name" value="GerE"/>
    <property type="match status" value="1"/>
</dbReference>
<dbReference type="CDD" id="cd06170">
    <property type="entry name" value="LuxR_C_like"/>
    <property type="match status" value="1"/>
</dbReference>
<dbReference type="InterPro" id="IPR013785">
    <property type="entry name" value="Aldolase_TIM"/>
</dbReference>
<evidence type="ECO:0000313" key="6">
    <source>
        <dbReference type="Proteomes" id="UP000179934"/>
    </source>
</evidence>
<dbReference type="InterPro" id="IPR011006">
    <property type="entry name" value="CheY-like_superfamily"/>
</dbReference>
<dbReference type="InterPro" id="IPR000792">
    <property type="entry name" value="Tscrpt_reg_LuxR_C"/>
</dbReference>
<dbReference type="PROSITE" id="PS00622">
    <property type="entry name" value="HTH_LUXR_1"/>
    <property type="match status" value="1"/>
</dbReference>
<keyword evidence="1" id="KW-0805">Transcription regulation</keyword>
<evidence type="ECO:0000256" key="1">
    <source>
        <dbReference type="ARBA" id="ARBA00023015"/>
    </source>
</evidence>
<dbReference type="GO" id="GO:0006355">
    <property type="term" value="P:regulation of DNA-templated transcription"/>
    <property type="evidence" value="ECO:0007669"/>
    <property type="project" value="InterPro"/>
</dbReference>
<dbReference type="Gene3D" id="3.20.20.70">
    <property type="entry name" value="Aldolase class I"/>
    <property type="match status" value="1"/>
</dbReference>
<dbReference type="SUPFAM" id="SSF46894">
    <property type="entry name" value="C-terminal effector domain of the bipartite response regulators"/>
    <property type="match status" value="1"/>
</dbReference>
<protein>
    <recommendedName>
        <fullName evidence="4">HTH luxR-type domain-containing protein</fullName>
    </recommendedName>
</protein>
<keyword evidence="3" id="KW-0804">Transcription</keyword>
<dbReference type="AlphaFoldDB" id="A0A1S2CMH9"/>
<dbReference type="PANTHER" id="PTHR43214:SF41">
    <property type="entry name" value="NITRATE_NITRITE RESPONSE REGULATOR PROTEIN NARP"/>
    <property type="match status" value="1"/>
</dbReference>
<dbReference type="SUPFAM" id="SSF52172">
    <property type="entry name" value="CheY-like"/>
    <property type="match status" value="1"/>
</dbReference>
<evidence type="ECO:0000313" key="5">
    <source>
        <dbReference type="EMBL" id="OHY89319.1"/>
    </source>
</evidence>
<dbReference type="OrthoDB" id="5593303at2"/>
<gene>
    <name evidence="5" type="ORF">BJD16_20970</name>
</gene>
<dbReference type="GO" id="GO:0003677">
    <property type="term" value="F:DNA binding"/>
    <property type="evidence" value="ECO:0007669"/>
    <property type="project" value="UniProtKB-KW"/>
</dbReference>
<dbReference type="EMBL" id="MKFU01000055">
    <property type="protein sequence ID" value="OHY89319.1"/>
    <property type="molecule type" value="Genomic_DNA"/>
</dbReference>
<dbReference type="InterPro" id="IPR036388">
    <property type="entry name" value="WH-like_DNA-bd_sf"/>
</dbReference>
<dbReference type="PROSITE" id="PS50043">
    <property type="entry name" value="HTH_LUXR_2"/>
    <property type="match status" value="1"/>
</dbReference>
<feature type="domain" description="HTH luxR-type" evidence="4">
    <location>
        <begin position="144"/>
        <end position="209"/>
    </location>
</feature>
<dbReference type="PANTHER" id="PTHR43214">
    <property type="entry name" value="TWO-COMPONENT RESPONSE REGULATOR"/>
    <property type="match status" value="1"/>
</dbReference>
<keyword evidence="2" id="KW-0238">DNA-binding</keyword>
<reference evidence="5 6" key="1">
    <citation type="submission" date="2016-09" db="EMBL/GenBank/DDBJ databases">
        <title>Draft Genome Sequence of Aeromonas sobria Strain 08005, Isolated from Sick Rana catesbeiana.</title>
        <authorList>
            <person name="Yang Q."/>
        </authorList>
    </citation>
    <scope>NUCLEOTIDE SEQUENCE [LARGE SCALE GENOMIC DNA]</scope>
    <source>
        <strain evidence="5 6">08005</strain>
    </source>
</reference>
<evidence type="ECO:0000259" key="4">
    <source>
        <dbReference type="PROSITE" id="PS50043"/>
    </source>
</evidence>
<dbReference type="InterPro" id="IPR039420">
    <property type="entry name" value="WalR-like"/>
</dbReference>
<proteinExistence type="predicted"/>
<comment type="caution">
    <text evidence="5">The sequence shown here is derived from an EMBL/GenBank/DDBJ whole genome shotgun (WGS) entry which is preliminary data.</text>
</comment>
<name>A0A1S2CMH9_AERSO</name>
<dbReference type="STRING" id="646.BJD16_20970"/>
<evidence type="ECO:0000256" key="3">
    <source>
        <dbReference type="ARBA" id="ARBA00023163"/>
    </source>
</evidence>